<keyword evidence="3" id="KW-1185">Reference proteome</keyword>
<proteinExistence type="predicted"/>
<dbReference type="Gene3D" id="3.30.1540.10">
    <property type="entry name" value="formyl-coa transferase, domain 3"/>
    <property type="match status" value="1"/>
</dbReference>
<dbReference type="PANTHER" id="PTHR48207">
    <property type="entry name" value="SUCCINATE--HYDROXYMETHYLGLUTARATE COA-TRANSFERASE"/>
    <property type="match status" value="1"/>
</dbReference>
<dbReference type="Gene3D" id="3.40.50.10540">
    <property type="entry name" value="Crotonobetainyl-coa:carnitine coa-transferase, domain 1"/>
    <property type="match status" value="1"/>
</dbReference>
<evidence type="ECO:0000313" key="3">
    <source>
        <dbReference type="Proteomes" id="UP000320776"/>
    </source>
</evidence>
<dbReference type="InterPro" id="IPR023606">
    <property type="entry name" value="CoA-Trfase_III_dom_1_sf"/>
</dbReference>
<evidence type="ECO:0000313" key="2">
    <source>
        <dbReference type="EMBL" id="QDR79427.1"/>
    </source>
</evidence>
<dbReference type="SUPFAM" id="SSF89796">
    <property type="entry name" value="CoA-transferase family III (CaiB/BaiF)"/>
    <property type="match status" value="1"/>
</dbReference>
<dbReference type="KEGG" id="sted:SPTER_07020"/>
<dbReference type="PANTHER" id="PTHR48207:SF3">
    <property type="entry name" value="SUCCINATE--HYDROXYMETHYLGLUTARATE COA-TRANSFERASE"/>
    <property type="match status" value="1"/>
</dbReference>
<protein>
    <submittedName>
        <fullName evidence="2">Acetyl-CoA:oxalate CoA-transferase</fullName>
        <ecNumber evidence="2">2.8.3.19</ecNumber>
    </submittedName>
</protein>
<dbReference type="InterPro" id="IPR050483">
    <property type="entry name" value="CoA-transferase_III_domain"/>
</dbReference>
<sequence>MKALAGIRVLDLSRVLAGPYCTMMLADFGADIIKIEPPDGGDDSRAFGPFIGNESAYFMSLNRNKRSMTLNFKRQAECDLFKEMVKQADVVVENYRPGTMEKFGLGYDVLQQINPKLIYAACSGFGHTGPYRDKPAYDIIVQAMGGIMSITGAENGEPTRIGASIGDVIAGMFTAYGVMLALYHRERTGAGQKVDVGMLDCQLAILENAIARYVTSGAVPGPLGNRHPSITPFASYTASDGYIIVGAGNDRLWERLCTILDRPDLIKDPRFDNNGHRTAHAKELGDILNGIFKAGTIKEWLAILEAAGLPCAPINTIDKVVNDPHVKARDMIVEVEHPVAGSLKMPGVPVKLSATPGAVETHAPLLGQHTGEILKEILGWDQEQVDSFFSNKLSGGQSPLMRAD</sequence>
<organism evidence="2 3">
    <name type="scientific">Sporomusa termitida</name>
    <dbReference type="NCBI Taxonomy" id="2377"/>
    <lineage>
        <taxon>Bacteria</taxon>
        <taxon>Bacillati</taxon>
        <taxon>Bacillota</taxon>
        <taxon>Negativicutes</taxon>
        <taxon>Selenomonadales</taxon>
        <taxon>Sporomusaceae</taxon>
        <taxon>Sporomusa</taxon>
    </lineage>
</organism>
<dbReference type="Pfam" id="PF02515">
    <property type="entry name" value="CoA_transf_3"/>
    <property type="match status" value="1"/>
</dbReference>
<gene>
    <name evidence="2" type="primary">yfdE_2</name>
    <name evidence="2" type="ORF">SPTER_07020</name>
</gene>
<keyword evidence="1 2" id="KW-0808">Transferase</keyword>
<dbReference type="OrthoDB" id="9797653at2"/>
<dbReference type="AlphaFoldDB" id="A0A517DQ38"/>
<dbReference type="Proteomes" id="UP000320776">
    <property type="component" value="Chromosome"/>
</dbReference>
<evidence type="ECO:0000256" key="1">
    <source>
        <dbReference type="ARBA" id="ARBA00022679"/>
    </source>
</evidence>
<dbReference type="EC" id="2.8.3.19" evidence="2"/>
<accession>A0A517DQ38</accession>
<dbReference type="InterPro" id="IPR003673">
    <property type="entry name" value="CoA-Trfase_fam_III"/>
</dbReference>
<dbReference type="RefSeq" id="WP_144349075.1">
    <property type="nucleotide sequence ID" value="NZ_CP036259.1"/>
</dbReference>
<name>A0A517DQ38_9FIRM</name>
<dbReference type="InterPro" id="IPR044855">
    <property type="entry name" value="CoA-Trfase_III_dom3_sf"/>
</dbReference>
<dbReference type="EMBL" id="CP036259">
    <property type="protein sequence ID" value="QDR79427.1"/>
    <property type="molecule type" value="Genomic_DNA"/>
</dbReference>
<reference evidence="2 3" key="1">
    <citation type="submission" date="2019-02" db="EMBL/GenBank/DDBJ databases">
        <title>Closed genome of Sporomusa termitida DSM 4440.</title>
        <authorList>
            <person name="Poehlein A."/>
            <person name="Daniel R."/>
        </authorList>
    </citation>
    <scope>NUCLEOTIDE SEQUENCE [LARGE SCALE GENOMIC DNA]</scope>
    <source>
        <strain evidence="2 3">DSM 4440</strain>
    </source>
</reference>
<dbReference type="GO" id="GO:0008410">
    <property type="term" value="F:CoA-transferase activity"/>
    <property type="evidence" value="ECO:0007669"/>
    <property type="project" value="TreeGrafter"/>
</dbReference>